<dbReference type="STRING" id="10228.B3S567"/>
<dbReference type="GO" id="GO:0032968">
    <property type="term" value="P:positive regulation of transcription elongation by RNA polymerase II"/>
    <property type="evidence" value="ECO:0007669"/>
    <property type="project" value="InterPro"/>
</dbReference>
<dbReference type="SUPFAM" id="SSF50916">
    <property type="entry name" value="Rap30/74 interaction domains"/>
    <property type="match status" value="1"/>
</dbReference>
<dbReference type="InterPro" id="IPR011039">
    <property type="entry name" value="TFIIF_interaction"/>
</dbReference>
<feature type="compositionally biased region" description="Basic residues" evidence="9">
    <location>
        <begin position="230"/>
        <end position="240"/>
    </location>
</feature>
<dbReference type="InterPro" id="IPR036388">
    <property type="entry name" value="WH-like_DNA-bd_sf"/>
</dbReference>
<dbReference type="InterPro" id="IPR008851">
    <property type="entry name" value="TFIIF-alpha"/>
</dbReference>
<name>B3S567_TRIAD</name>
<evidence type="ECO:0000256" key="8">
    <source>
        <dbReference type="RuleBase" id="RU366044"/>
    </source>
</evidence>
<keyword evidence="11" id="KW-1185">Reference proteome</keyword>
<dbReference type="HOGENOM" id="CLU_027572_2_0_1"/>
<dbReference type="SUPFAM" id="SSF46785">
    <property type="entry name" value="Winged helix' DNA-binding domain"/>
    <property type="match status" value="1"/>
</dbReference>
<dbReference type="OMA" id="VTCGKTM"/>
<keyword evidence="3 8" id="KW-0805">Transcription regulation</keyword>
<feature type="compositionally biased region" description="Basic and acidic residues" evidence="9">
    <location>
        <begin position="398"/>
        <end position="415"/>
    </location>
</feature>
<dbReference type="AlphaFoldDB" id="B3S567"/>
<feature type="region of interest" description="Disordered" evidence="9">
    <location>
        <begin position="396"/>
        <end position="438"/>
    </location>
</feature>
<evidence type="ECO:0000313" key="10">
    <source>
        <dbReference type="EMBL" id="EDV22082.1"/>
    </source>
</evidence>
<protein>
    <recommendedName>
        <fullName evidence="8">Transcription initiation factor IIF subunit alpha</fullName>
    </recommendedName>
</protein>
<dbReference type="GO" id="GO:0001096">
    <property type="term" value="F:TFIIF-class transcription factor complex binding"/>
    <property type="evidence" value="ECO:0000318"/>
    <property type="project" value="GO_Central"/>
</dbReference>
<gene>
    <name evidence="10" type="ORF">TRIADDRAFT_59215</name>
</gene>
<dbReference type="RefSeq" id="XP_002115237.1">
    <property type="nucleotide sequence ID" value="XM_002115201.1"/>
</dbReference>
<feature type="compositionally biased region" description="Basic and acidic residues" evidence="9">
    <location>
        <begin position="275"/>
        <end position="285"/>
    </location>
</feature>
<dbReference type="PhylomeDB" id="B3S567"/>
<dbReference type="GO" id="GO:0016251">
    <property type="term" value="F:RNA polymerase II general transcription initiation factor activity"/>
    <property type="evidence" value="ECO:0000318"/>
    <property type="project" value="GO_Central"/>
</dbReference>
<dbReference type="InParanoid" id="B3S567"/>
<dbReference type="Proteomes" id="UP000009022">
    <property type="component" value="Unassembled WGS sequence"/>
</dbReference>
<dbReference type="GO" id="GO:0006367">
    <property type="term" value="P:transcription initiation at RNA polymerase II promoter"/>
    <property type="evidence" value="ECO:0000318"/>
    <property type="project" value="GO_Central"/>
</dbReference>
<evidence type="ECO:0000256" key="1">
    <source>
        <dbReference type="ARBA" id="ARBA00004123"/>
    </source>
</evidence>
<organism evidence="10 11">
    <name type="scientific">Trichoplax adhaerens</name>
    <name type="common">Trichoplax reptans</name>
    <dbReference type="NCBI Taxonomy" id="10228"/>
    <lineage>
        <taxon>Eukaryota</taxon>
        <taxon>Metazoa</taxon>
        <taxon>Placozoa</taxon>
        <taxon>Uniplacotomia</taxon>
        <taxon>Trichoplacea</taxon>
        <taxon>Trichoplacidae</taxon>
        <taxon>Trichoplax</taxon>
    </lineage>
</organism>
<evidence type="ECO:0000256" key="3">
    <source>
        <dbReference type="ARBA" id="ARBA00023015"/>
    </source>
</evidence>
<evidence type="ECO:0000256" key="2">
    <source>
        <dbReference type="ARBA" id="ARBA00005249"/>
    </source>
</evidence>
<proteinExistence type="inferred from homology"/>
<dbReference type="FunCoup" id="B3S567">
    <property type="interactions" value="1201"/>
</dbReference>
<dbReference type="eggNOG" id="KOG2393">
    <property type="taxonomic scope" value="Eukaryota"/>
</dbReference>
<feature type="compositionally biased region" description="Basic and acidic residues" evidence="9">
    <location>
        <begin position="426"/>
        <end position="438"/>
    </location>
</feature>
<keyword evidence="4 8" id="KW-0238">DNA-binding</keyword>
<evidence type="ECO:0000256" key="4">
    <source>
        <dbReference type="ARBA" id="ARBA00023125"/>
    </source>
</evidence>
<dbReference type="InterPro" id="IPR036390">
    <property type="entry name" value="WH_DNA-bd_sf"/>
</dbReference>
<dbReference type="GO" id="GO:0005674">
    <property type="term" value="C:transcription factor TFIIF complex"/>
    <property type="evidence" value="ECO:0000318"/>
    <property type="project" value="GO_Central"/>
</dbReference>
<feature type="compositionally biased region" description="Acidic residues" evidence="9">
    <location>
        <begin position="244"/>
        <end position="262"/>
    </location>
</feature>
<keyword evidence="5 8" id="KW-0804">Transcription</keyword>
<sequence length="509" mass="58242">MEKKLQSNVFPLHLKRLVDQEHLIMQFGHPKPSWKEGDVTLYRQQIRSSHPDTEEVPEFGEGSAYRYHQREELKRKRRSRSGEQNINKLPWFLDVGDGDNAKKFKGSQEGDIQTNSDYYLMTQSSNGAFQVAPVTSFIKFYSIPKHYTLNIDEAEEQMQRKEVIYDHFNFMTSKRIKQSENDKESPSSGVRLRLVERKTNEKSSSSSDYESEDESKAKARKRKQDALEAKKHKSKYGKIKVRGDEDDAESEVSDDAESEGFEVDYMSDTVSSNEEIQHKEDKPQENDGIPDEIGGSENSVYSSDENDEDLTKSGLEMKKLLNRSDNDNSDSDIPEDFDADEELSKSTVWVQNKDKKKISSEESSSSSEEESVNKSTKAKKTAAIVAKAKNNALVNLADRADFPTRVAKEKNKRSSENQPSKPAKRVKTEVGNREDSSSIASEIKDYVTPEAVARYLKRKPMTTSELIKKFKKYFKDSKDKRSINFIAEIIRKLNPERKVSGGATYFYLK</sequence>
<feature type="region of interest" description="Disordered" evidence="9">
    <location>
        <begin position="176"/>
        <end position="381"/>
    </location>
</feature>
<evidence type="ECO:0000256" key="5">
    <source>
        <dbReference type="ARBA" id="ARBA00023163"/>
    </source>
</evidence>
<evidence type="ECO:0000256" key="6">
    <source>
        <dbReference type="ARBA" id="ARBA00023242"/>
    </source>
</evidence>
<comment type="function">
    <text evidence="7 8">TFIIF is a general transcription initiation factor that binds to RNA polymerase II and helps to recruit it to the initiation complex in collaboration with TFIIB. It promotes transcription elongation.</text>
</comment>
<dbReference type="Gene3D" id="1.10.10.10">
    <property type="entry name" value="Winged helix-like DNA-binding domain superfamily/Winged helix DNA-binding domain"/>
    <property type="match status" value="1"/>
</dbReference>
<feature type="compositionally biased region" description="Basic and acidic residues" evidence="9">
    <location>
        <begin position="309"/>
        <end position="326"/>
    </location>
</feature>
<feature type="compositionally biased region" description="Acidic residues" evidence="9">
    <location>
        <begin position="327"/>
        <end position="341"/>
    </location>
</feature>
<evidence type="ECO:0000313" key="11">
    <source>
        <dbReference type="Proteomes" id="UP000009022"/>
    </source>
</evidence>
<accession>B3S567</accession>
<evidence type="ECO:0000256" key="7">
    <source>
        <dbReference type="ARBA" id="ARBA00025232"/>
    </source>
</evidence>
<dbReference type="GO" id="GO:0003677">
    <property type="term" value="F:DNA binding"/>
    <property type="evidence" value="ECO:0007669"/>
    <property type="project" value="UniProtKB-KW"/>
</dbReference>
<dbReference type="GeneID" id="6756580"/>
<dbReference type="EMBL" id="DS985250">
    <property type="protein sequence ID" value="EDV22082.1"/>
    <property type="molecule type" value="Genomic_DNA"/>
</dbReference>
<dbReference type="CTD" id="6756580"/>
<keyword evidence="6 8" id="KW-0539">Nucleus</keyword>
<reference evidence="10 11" key="1">
    <citation type="journal article" date="2008" name="Nature">
        <title>The Trichoplax genome and the nature of placozoans.</title>
        <authorList>
            <person name="Srivastava M."/>
            <person name="Begovic E."/>
            <person name="Chapman J."/>
            <person name="Putnam N.H."/>
            <person name="Hellsten U."/>
            <person name="Kawashima T."/>
            <person name="Kuo A."/>
            <person name="Mitros T."/>
            <person name="Salamov A."/>
            <person name="Carpenter M.L."/>
            <person name="Signorovitch A.Y."/>
            <person name="Moreno M.A."/>
            <person name="Kamm K."/>
            <person name="Grimwood J."/>
            <person name="Schmutz J."/>
            <person name="Shapiro H."/>
            <person name="Grigoriev I.V."/>
            <person name="Buss L.W."/>
            <person name="Schierwater B."/>
            <person name="Dellaporta S.L."/>
            <person name="Rokhsar D.S."/>
        </authorList>
    </citation>
    <scope>NUCLEOTIDE SEQUENCE [LARGE SCALE GENOMIC DNA]</scope>
    <source>
        <strain evidence="10 11">Grell-BS-1999</strain>
    </source>
</reference>
<dbReference type="PANTHER" id="PTHR13011:SF0">
    <property type="entry name" value="GENERAL TRANSCRIPTION FACTOR IIF SUBUNIT 1"/>
    <property type="match status" value="1"/>
</dbReference>
<comment type="subcellular location">
    <subcellularLocation>
        <location evidence="1 8">Nucleus</location>
    </subcellularLocation>
</comment>
<dbReference type="OrthoDB" id="76676at2759"/>
<dbReference type="Pfam" id="PF05793">
    <property type="entry name" value="TFIIF_alpha"/>
    <property type="match status" value="1"/>
</dbReference>
<evidence type="ECO:0000256" key="9">
    <source>
        <dbReference type="SAM" id="MobiDB-lite"/>
    </source>
</evidence>
<dbReference type="PANTHER" id="PTHR13011">
    <property type="entry name" value="TFIIF-ALPHA"/>
    <property type="match status" value="1"/>
</dbReference>
<comment type="similarity">
    <text evidence="2 8">Belongs to the TFIIF alpha subunit family.</text>
</comment>
<dbReference type="KEGG" id="tad:TRIADDRAFT_59215"/>